<evidence type="ECO:0000313" key="1">
    <source>
        <dbReference type="EMBL" id="CAJ1933926.1"/>
    </source>
</evidence>
<proteinExistence type="predicted"/>
<name>A0AAD2CG49_9STRA</name>
<evidence type="ECO:0000313" key="2">
    <source>
        <dbReference type="Proteomes" id="UP001295423"/>
    </source>
</evidence>
<gene>
    <name evidence="1" type="ORF">CYCCA115_LOCUS3523</name>
</gene>
<comment type="caution">
    <text evidence="1">The sequence shown here is derived from an EMBL/GenBank/DDBJ whole genome shotgun (WGS) entry which is preliminary data.</text>
</comment>
<protein>
    <submittedName>
        <fullName evidence="1">Uncharacterized protein</fullName>
    </submittedName>
</protein>
<dbReference type="AlphaFoldDB" id="A0AAD2CG49"/>
<dbReference type="EMBL" id="CAKOGP040000313">
    <property type="protein sequence ID" value="CAJ1933926.1"/>
    <property type="molecule type" value="Genomic_DNA"/>
</dbReference>
<sequence>MSGLYTETSEKEFKTIETNYFGLRTYQLDRKKNFLCFEKEQIQESSMPIPCWKEDCRLSPVTCNRNPPRSDYHSS</sequence>
<dbReference type="Proteomes" id="UP001295423">
    <property type="component" value="Unassembled WGS sequence"/>
</dbReference>
<reference evidence="1" key="1">
    <citation type="submission" date="2023-08" db="EMBL/GenBank/DDBJ databases">
        <authorList>
            <person name="Audoor S."/>
            <person name="Bilcke G."/>
        </authorList>
    </citation>
    <scope>NUCLEOTIDE SEQUENCE</scope>
</reference>
<organism evidence="1 2">
    <name type="scientific">Cylindrotheca closterium</name>
    <dbReference type="NCBI Taxonomy" id="2856"/>
    <lineage>
        <taxon>Eukaryota</taxon>
        <taxon>Sar</taxon>
        <taxon>Stramenopiles</taxon>
        <taxon>Ochrophyta</taxon>
        <taxon>Bacillariophyta</taxon>
        <taxon>Bacillariophyceae</taxon>
        <taxon>Bacillariophycidae</taxon>
        <taxon>Bacillariales</taxon>
        <taxon>Bacillariaceae</taxon>
        <taxon>Cylindrotheca</taxon>
    </lineage>
</organism>
<accession>A0AAD2CG49</accession>
<keyword evidence="2" id="KW-1185">Reference proteome</keyword>